<evidence type="ECO:0000256" key="4">
    <source>
        <dbReference type="ARBA" id="ARBA00022670"/>
    </source>
</evidence>
<dbReference type="Gene3D" id="3.50.30.30">
    <property type="match status" value="1"/>
</dbReference>
<name>A0A0B5DHP7_9ACTN</name>
<evidence type="ECO:0000256" key="2">
    <source>
        <dbReference type="ARBA" id="ARBA00005957"/>
    </source>
</evidence>
<evidence type="ECO:0000256" key="6">
    <source>
        <dbReference type="ARBA" id="ARBA00022729"/>
    </source>
</evidence>
<reference evidence="13 15" key="2">
    <citation type="journal article" date="2016" name="Appl. Microbiol. Biotechnol.">
        <title>Exploiting the genome sequence of Streptomyces nodosus for enhanced antibiotic production.</title>
        <authorList>
            <person name="Sweeney P."/>
            <person name="Murphy C.D."/>
            <person name="Caffrey P."/>
        </authorList>
    </citation>
    <scope>NUCLEOTIDE SEQUENCE [LARGE SCALE GENOMIC DNA]</scope>
    <source>
        <strain evidence="13 15">ATCC 14899</strain>
    </source>
</reference>
<keyword evidence="6 10" id="KW-0732">Signal</keyword>
<dbReference type="Pfam" id="PF02225">
    <property type="entry name" value="PA"/>
    <property type="match status" value="1"/>
</dbReference>
<keyword evidence="5" id="KW-0479">Metal-binding</keyword>
<dbReference type="EMBL" id="CP023747">
    <property type="protein sequence ID" value="QEV41714.1"/>
    <property type="molecule type" value="Genomic_DNA"/>
</dbReference>
<feature type="signal peptide" evidence="10">
    <location>
        <begin position="1"/>
        <end position="32"/>
    </location>
</feature>
<dbReference type="PANTHER" id="PTHR12147:SF26">
    <property type="entry name" value="PEPTIDASE M28 DOMAIN-CONTAINING PROTEIN"/>
    <property type="match status" value="1"/>
</dbReference>
<feature type="domain" description="PA" evidence="11">
    <location>
        <begin position="143"/>
        <end position="231"/>
    </location>
</feature>
<dbReference type="InterPro" id="IPR041756">
    <property type="entry name" value="M28_SGAP-like"/>
</dbReference>
<dbReference type="GO" id="GO:0046872">
    <property type="term" value="F:metal ion binding"/>
    <property type="evidence" value="ECO:0007669"/>
    <property type="project" value="UniProtKB-KW"/>
</dbReference>
<comment type="similarity">
    <text evidence="2">Belongs to the peptidase M28 family. M28A subfamily.</text>
</comment>
<dbReference type="PANTHER" id="PTHR12147">
    <property type="entry name" value="METALLOPEPTIDASE M28 FAMILY MEMBER"/>
    <property type="match status" value="1"/>
</dbReference>
<dbReference type="CDD" id="cd03876">
    <property type="entry name" value="M28_SGAP_like"/>
    <property type="match status" value="1"/>
</dbReference>
<keyword evidence="4" id="KW-0645">Protease</keyword>
<accession>A0A0B5DHP7</accession>
<sequence>MNARNRRTTVAAVSVAGLIAPLLLIGSGAASAHSDPAKEAAKLAKQLVKKSDAKHAYEHLKQFQRIADKNGNTRVAGSEGHRQSALYVEGLLRKAGYSVTRNEFDYPFTETLAQSLRVVSPQQQDVPVIAMTYSASSPAGGITAPVAVVPVDDTTGCEPADYAPGAFTGAIALIQRGGCTFAEKQEAAAGAGAVGAIIYNNTEGALNGTLGDPSAARIPAGGITQADGEALAAKAAAGTVTVNLEIRTVAETRHTYNVIAETKSGDTGNVVMFGAHLDSVAAGPGINDNGSGSAGILDVALNLAHKKVKNKVRFAWWSAEEFGLLGSEAYVNSLSAKDLSKIKLYLNFDMIASPNYAQFVYDGDDSDQVGAGPGPKGSAQLERQITDYLDSRRIPHEGTDFTGRSDYGPFIEVGIPSGGTFTGAEGIKTAAQAKVYGGKAGVAYDACYHAACDTLKNIDMKAFDVNIDVIANAVGQYAWDTSLLSKPVPPQDTHGSAGSGGGLHEGHDHEVTE</sequence>
<dbReference type="InterPro" id="IPR046450">
    <property type="entry name" value="PA_dom_sf"/>
</dbReference>
<evidence type="ECO:0000313" key="16">
    <source>
        <dbReference type="Proteomes" id="UP000325763"/>
    </source>
</evidence>
<evidence type="ECO:0000256" key="1">
    <source>
        <dbReference type="ARBA" id="ARBA00001947"/>
    </source>
</evidence>
<feature type="compositionally biased region" description="Basic and acidic residues" evidence="9">
    <location>
        <begin position="504"/>
        <end position="513"/>
    </location>
</feature>
<dbReference type="KEGG" id="snq:CP978_26985"/>
<keyword evidence="3" id="KW-0031">Aminopeptidase</keyword>
<dbReference type="GO" id="GO:0006508">
    <property type="term" value="P:proteolysis"/>
    <property type="evidence" value="ECO:0007669"/>
    <property type="project" value="UniProtKB-KW"/>
</dbReference>
<feature type="chain" id="PRO_5041521540" evidence="10">
    <location>
        <begin position="33"/>
        <end position="513"/>
    </location>
</feature>
<keyword evidence="15" id="KW-1185">Reference proteome</keyword>
<evidence type="ECO:0000313" key="15">
    <source>
        <dbReference type="Proteomes" id="UP000031526"/>
    </source>
</evidence>
<dbReference type="Proteomes" id="UP000325763">
    <property type="component" value="Chromosome"/>
</dbReference>
<evidence type="ECO:0000256" key="7">
    <source>
        <dbReference type="ARBA" id="ARBA00022801"/>
    </source>
</evidence>
<organism evidence="13 15">
    <name type="scientific">Streptomyces nodosus</name>
    <dbReference type="NCBI Taxonomy" id="40318"/>
    <lineage>
        <taxon>Bacteria</taxon>
        <taxon>Bacillati</taxon>
        <taxon>Actinomycetota</taxon>
        <taxon>Actinomycetes</taxon>
        <taxon>Kitasatosporales</taxon>
        <taxon>Streptomycetaceae</taxon>
        <taxon>Streptomyces</taxon>
    </lineage>
</organism>
<dbReference type="InterPro" id="IPR045175">
    <property type="entry name" value="M28_fam"/>
</dbReference>
<reference evidence="14 16" key="3">
    <citation type="submission" date="2017-09" db="EMBL/GenBank/DDBJ databases">
        <title>Streptomyces genome completion.</title>
        <authorList>
            <person name="Lee N."/>
            <person name="Cho B.-K."/>
        </authorList>
    </citation>
    <scope>NUCLEOTIDE SEQUENCE [LARGE SCALE GENOMIC DNA]</scope>
    <source>
        <strain evidence="14 16">ATCC 14899</strain>
    </source>
</reference>
<keyword evidence="7 13" id="KW-0378">Hydrolase</keyword>
<dbReference type="STRING" id="40318.SNOD_26690"/>
<dbReference type="HOGENOM" id="CLU_024336_0_2_11"/>
<reference evidence="15" key="1">
    <citation type="submission" date="2014-09" db="EMBL/GenBank/DDBJ databases">
        <title>Sequence of the Streptomyces nodosus genome.</title>
        <authorList>
            <person name="Sweeney P."/>
            <person name="Stephens N."/>
            <person name="Murphy C."/>
            <person name="Caffrey P."/>
        </authorList>
    </citation>
    <scope>NUCLEOTIDE SEQUENCE [LARGE SCALE GENOMIC DNA]</scope>
    <source>
        <strain evidence="15">ATCC 14899</strain>
    </source>
</reference>
<evidence type="ECO:0000259" key="12">
    <source>
        <dbReference type="Pfam" id="PF04389"/>
    </source>
</evidence>
<dbReference type="FunFam" id="3.40.630.10:FF:000054">
    <property type="entry name" value="Peptide hydrolase"/>
    <property type="match status" value="1"/>
</dbReference>
<dbReference type="AlphaFoldDB" id="A0A0B5DHP7"/>
<feature type="region of interest" description="Disordered" evidence="9">
    <location>
        <begin position="485"/>
        <end position="513"/>
    </location>
</feature>
<dbReference type="SUPFAM" id="SSF53187">
    <property type="entry name" value="Zn-dependent exopeptidases"/>
    <property type="match status" value="1"/>
</dbReference>
<keyword evidence="8" id="KW-0862">Zinc</keyword>
<dbReference type="RefSeq" id="WP_043445048.1">
    <property type="nucleotide sequence ID" value="NZ_CP009313.1"/>
</dbReference>
<dbReference type="InterPro" id="IPR003137">
    <property type="entry name" value="PA_domain"/>
</dbReference>
<gene>
    <name evidence="14" type="ORF">CP978_26985</name>
    <name evidence="13" type="ORF">SNOD_26690</name>
</gene>
<evidence type="ECO:0000256" key="8">
    <source>
        <dbReference type="ARBA" id="ARBA00022833"/>
    </source>
</evidence>
<feature type="domain" description="Peptidase M28" evidence="12">
    <location>
        <begin position="257"/>
        <end position="473"/>
    </location>
</feature>
<comment type="cofactor">
    <cofactor evidence="1">
        <name>Zn(2+)</name>
        <dbReference type="ChEBI" id="CHEBI:29105"/>
    </cofactor>
</comment>
<dbReference type="Gene3D" id="3.40.630.10">
    <property type="entry name" value="Zn peptidases"/>
    <property type="match status" value="1"/>
</dbReference>
<proteinExistence type="inferred from homology"/>
<dbReference type="GO" id="GO:0008235">
    <property type="term" value="F:metalloexopeptidase activity"/>
    <property type="evidence" value="ECO:0007669"/>
    <property type="project" value="InterPro"/>
</dbReference>
<protein>
    <submittedName>
        <fullName evidence="13">Amidohydrolase</fullName>
    </submittedName>
    <submittedName>
        <fullName evidence="14">M28 family peptidase</fullName>
    </submittedName>
</protein>
<dbReference type="EMBL" id="CP009313">
    <property type="protein sequence ID" value="AJE43213.1"/>
    <property type="molecule type" value="Genomic_DNA"/>
</dbReference>
<dbReference type="Proteomes" id="UP000031526">
    <property type="component" value="Chromosome"/>
</dbReference>
<evidence type="ECO:0000256" key="3">
    <source>
        <dbReference type="ARBA" id="ARBA00022438"/>
    </source>
</evidence>
<dbReference type="OrthoDB" id="345880at2"/>
<evidence type="ECO:0000256" key="9">
    <source>
        <dbReference type="SAM" id="MobiDB-lite"/>
    </source>
</evidence>
<evidence type="ECO:0000313" key="14">
    <source>
        <dbReference type="EMBL" id="QEV41714.1"/>
    </source>
</evidence>
<evidence type="ECO:0000259" key="11">
    <source>
        <dbReference type="Pfam" id="PF02225"/>
    </source>
</evidence>
<dbReference type="GO" id="GO:0004177">
    <property type="term" value="F:aminopeptidase activity"/>
    <property type="evidence" value="ECO:0007669"/>
    <property type="project" value="UniProtKB-KW"/>
</dbReference>
<evidence type="ECO:0000256" key="10">
    <source>
        <dbReference type="SAM" id="SignalP"/>
    </source>
</evidence>
<dbReference type="Pfam" id="PF04389">
    <property type="entry name" value="Peptidase_M28"/>
    <property type="match status" value="1"/>
</dbReference>
<evidence type="ECO:0000313" key="13">
    <source>
        <dbReference type="EMBL" id="AJE43213.1"/>
    </source>
</evidence>
<dbReference type="SUPFAM" id="SSF52025">
    <property type="entry name" value="PA domain"/>
    <property type="match status" value="1"/>
</dbReference>
<dbReference type="InterPro" id="IPR007484">
    <property type="entry name" value="Peptidase_M28"/>
</dbReference>
<evidence type="ECO:0000256" key="5">
    <source>
        <dbReference type="ARBA" id="ARBA00022723"/>
    </source>
</evidence>